<proteinExistence type="inferred from homology"/>
<keyword evidence="3 9" id="KW-0808">Transferase</keyword>
<dbReference type="PANTHER" id="PTHR32248:SF4">
    <property type="entry name" value="RNA POLYMERASE SIGMA-54 FACTOR"/>
    <property type="match status" value="1"/>
</dbReference>
<dbReference type="Pfam" id="PF04552">
    <property type="entry name" value="Sigma54_DBD"/>
    <property type="match status" value="1"/>
</dbReference>
<dbReference type="Pfam" id="PF00309">
    <property type="entry name" value="Sigma54_AID"/>
    <property type="match status" value="1"/>
</dbReference>
<dbReference type="PROSITE" id="PS00717">
    <property type="entry name" value="SIGMA54_1"/>
    <property type="match status" value="1"/>
</dbReference>
<dbReference type="InterPro" id="IPR000394">
    <property type="entry name" value="RNA_pol_sigma_54"/>
</dbReference>
<evidence type="ECO:0000256" key="8">
    <source>
        <dbReference type="ARBA" id="ARBA00023163"/>
    </source>
</evidence>
<dbReference type="NCBIfam" id="NF004595">
    <property type="entry name" value="PRK05932.1-2"/>
    <property type="match status" value="1"/>
</dbReference>
<dbReference type="STRING" id="52442.SAMN05421880_10552"/>
<dbReference type="EMBL" id="FOUF01000005">
    <property type="protein sequence ID" value="SFM05571.1"/>
    <property type="molecule type" value="Genomic_DNA"/>
</dbReference>
<keyword evidence="4 9" id="KW-0548">Nucleotidyltransferase</keyword>
<keyword evidence="13" id="KW-1185">Reference proteome</keyword>
<dbReference type="InterPro" id="IPR007634">
    <property type="entry name" value="RNA_pol_sigma_54_DNA-bd"/>
</dbReference>
<feature type="domain" description="RNA polymerase sigma factor 54 core-binding" evidence="11">
    <location>
        <begin position="125"/>
        <end position="316"/>
    </location>
</feature>
<dbReference type="GO" id="GO:0001216">
    <property type="term" value="F:DNA-binding transcription activator activity"/>
    <property type="evidence" value="ECO:0007669"/>
    <property type="project" value="InterPro"/>
</dbReference>
<dbReference type="Gene3D" id="1.10.10.1330">
    <property type="entry name" value="RNA polymerase sigma-54 factor, core-binding domain"/>
    <property type="match status" value="1"/>
</dbReference>
<keyword evidence="8 9" id="KW-0804">Transcription</keyword>
<dbReference type="NCBIfam" id="TIGR02395">
    <property type="entry name" value="rpoN_sigma"/>
    <property type="match status" value="1"/>
</dbReference>
<dbReference type="NCBIfam" id="NF009118">
    <property type="entry name" value="PRK12469.1"/>
    <property type="match status" value="1"/>
</dbReference>
<dbReference type="Pfam" id="PF04963">
    <property type="entry name" value="Sigma54_CBD"/>
    <property type="match status" value="1"/>
</dbReference>
<dbReference type="Proteomes" id="UP000199561">
    <property type="component" value="Unassembled WGS sequence"/>
</dbReference>
<reference evidence="12 13" key="1">
    <citation type="submission" date="2016-10" db="EMBL/GenBank/DDBJ databases">
        <authorList>
            <person name="de Groot N.N."/>
        </authorList>
    </citation>
    <scope>NUCLEOTIDE SEQUENCE [LARGE SCALE GENOMIC DNA]</scope>
    <source>
        <strain evidence="12 13">Nm146</strain>
    </source>
</reference>
<dbReference type="PANTHER" id="PTHR32248">
    <property type="entry name" value="RNA POLYMERASE SIGMA-54 FACTOR"/>
    <property type="match status" value="1"/>
</dbReference>
<name>A0A1I4MQH7_9PROT</name>
<accession>A0A1I4MQH7</accession>
<evidence type="ECO:0000256" key="3">
    <source>
        <dbReference type="ARBA" id="ARBA00022679"/>
    </source>
</evidence>
<evidence type="ECO:0000259" key="11">
    <source>
        <dbReference type="Pfam" id="PF04963"/>
    </source>
</evidence>
<evidence type="ECO:0000256" key="1">
    <source>
        <dbReference type="ARBA" id="ARBA00008798"/>
    </source>
</evidence>
<dbReference type="GO" id="GO:0016779">
    <property type="term" value="F:nucleotidyltransferase activity"/>
    <property type="evidence" value="ECO:0007669"/>
    <property type="project" value="UniProtKB-KW"/>
</dbReference>
<dbReference type="NCBIfam" id="NF004598">
    <property type="entry name" value="PRK05932.1-5"/>
    <property type="match status" value="1"/>
</dbReference>
<sequence>MKPTLQLKLTPSLTLTPQLQQAIKLLQLSTLELNQEIERIVQTNPLLELGDSVSYEQTHDKDSMAPIASDEIASQAESYEETMPSERNELESFSSPEENADWFGDHETFYNTREGHGDEWDASQQAIMPPSLREHLAMQVSLSQVNERDRKIIQILIDSLDEDGYLKQDLHELLEMLPAELGLRLDDLNAALAYLQQLDPPGVGARDLQECLLLQLRALPEEMLYRDETILLVEQALDALASKDFRQIKKLFHCDDDCLRAVQQLITQLNPRPGDAFNSTVSRYIVPDVIVTKVDDAWVARLNPDSIPHLSINQLYADILKRDRNDSAQMLMTQLNEAKWLLKNIQQRSETILSVSNAIVERQQAFFEHGAVAMRPLVMREIAENLNLHESTVSRVTTQKFMYTPHGILELKYFFGSHVATESGGSCSAIAIRTLIKQMIQEEDQKKPLTDSRISEILGGQGIIVARRTVAKYREAMHIPPANLRKTV</sequence>
<dbReference type="Gene3D" id="1.10.10.60">
    <property type="entry name" value="Homeodomain-like"/>
    <property type="match status" value="1"/>
</dbReference>
<feature type="domain" description="RNA polymerase sigma factor 54 DNA-binding" evidence="10">
    <location>
        <begin position="330"/>
        <end position="486"/>
    </location>
</feature>
<keyword evidence="7 9" id="KW-0238">DNA-binding</keyword>
<keyword evidence="2 9" id="KW-0240">DNA-directed RNA polymerase</keyword>
<dbReference type="GO" id="GO:0016987">
    <property type="term" value="F:sigma factor activity"/>
    <property type="evidence" value="ECO:0007669"/>
    <property type="project" value="UniProtKB-KW"/>
</dbReference>
<evidence type="ECO:0000256" key="7">
    <source>
        <dbReference type="ARBA" id="ARBA00023125"/>
    </source>
</evidence>
<comment type="function">
    <text evidence="9">Sigma factors are initiation factors that promote the attachment of RNA polymerase to specific initiation sites and are then released.</text>
</comment>
<evidence type="ECO:0000256" key="4">
    <source>
        <dbReference type="ARBA" id="ARBA00022695"/>
    </source>
</evidence>
<dbReference type="PROSITE" id="PS00718">
    <property type="entry name" value="SIGMA54_2"/>
    <property type="match status" value="1"/>
</dbReference>
<dbReference type="RefSeq" id="WP_090666685.1">
    <property type="nucleotide sequence ID" value="NZ_FOUF01000005.1"/>
</dbReference>
<evidence type="ECO:0000256" key="5">
    <source>
        <dbReference type="ARBA" id="ARBA00023015"/>
    </source>
</evidence>
<dbReference type="GO" id="GO:0003677">
    <property type="term" value="F:DNA binding"/>
    <property type="evidence" value="ECO:0007669"/>
    <property type="project" value="UniProtKB-KW"/>
</dbReference>
<keyword evidence="6 9" id="KW-0731">Sigma factor</keyword>
<dbReference type="PIRSF" id="PIRSF000774">
    <property type="entry name" value="RpoN"/>
    <property type="match status" value="1"/>
</dbReference>
<dbReference type="GO" id="GO:0006352">
    <property type="term" value="P:DNA-templated transcription initiation"/>
    <property type="evidence" value="ECO:0007669"/>
    <property type="project" value="InterPro"/>
</dbReference>
<evidence type="ECO:0000256" key="9">
    <source>
        <dbReference type="PIRNR" id="PIRNR000774"/>
    </source>
</evidence>
<dbReference type="GO" id="GO:0000428">
    <property type="term" value="C:DNA-directed RNA polymerase complex"/>
    <property type="evidence" value="ECO:0007669"/>
    <property type="project" value="UniProtKB-KW"/>
</dbReference>
<evidence type="ECO:0000259" key="10">
    <source>
        <dbReference type="Pfam" id="PF04552"/>
    </source>
</evidence>
<dbReference type="PROSITE" id="PS50044">
    <property type="entry name" value="SIGMA54_3"/>
    <property type="match status" value="1"/>
</dbReference>
<keyword evidence="5 9" id="KW-0805">Transcription regulation</keyword>
<evidence type="ECO:0000313" key="12">
    <source>
        <dbReference type="EMBL" id="SFM05571.1"/>
    </source>
</evidence>
<dbReference type="InterPro" id="IPR038709">
    <property type="entry name" value="RpoN_core-bd_sf"/>
</dbReference>
<dbReference type="InterPro" id="IPR007046">
    <property type="entry name" value="RNA_pol_sigma_54_core-bd"/>
</dbReference>
<dbReference type="AlphaFoldDB" id="A0A1I4MQH7"/>
<dbReference type="PRINTS" id="PR00045">
    <property type="entry name" value="SIGMA54FCT"/>
</dbReference>
<gene>
    <name evidence="12" type="ORF">SAMN05421880_10552</name>
</gene>
<comment type="similarity">
    <text evidence="1 9">Belongs to the sigma-54 factor family.</text>
</comment>
<organism evidence="12 13">
    <name type="scientific">Nitrosomonas nitrosa</name>
    <dbReference type="NCBI Taxonomy" id="52442"/>
    <lineage>
        <taxon>Bacteria</taxon>
        <taxon>Pseudomonadati</taxon>
        <taxon>Pseudomonadota</taxon>
        <taxon>Betaproteobacteria</taxon>
        <taxon>Nitrosomonadales</taxon>
        <taxon>Nitrosomonadaceae</taxon>
        <taxon>Nitrosomonas</taxon>
    </lineage>
</organism>
<evidence type="ECO:0000256" key="2">
    <source>
        <dbReference type="ARBA" id="ARBA00022478"/>
    </source>
</evidence>
<protein>
    <recommendedName>
        <fullName evidence="9">RNA polymerase sigma-54 factor</fullName>
    </recommendedName>
</protein>
<evidence type="ECO:0000313" key="13">
    <source>
        <dbReference type="Proteomes" id="UP000199561"/>
    </source>
</evidence>
<evidence type="ECO:0000256" key="6">
    <source>
        <dbReference type="ARBA" id="ARBA00023082"/>
    </source>
</evidence>